<gene>
    <name evidence="6" type="ORF">G2W53_023037</name>
</gene>
<feature type="signal peptide" evidence="4">
    <location>
        <begin position="1"/>
        <end position="22"/>
    </location>
</feature>
<dbReference type="InterPro" id="IPR006501">
    <property type="entry name" value="Pectinesterase_inhib_dom"/>
</dbReference>
<accession>A0A834TM57</accession>
<evidence type="ECO:0000313" key="7">
    <source>
        <dbReference type="Proteomes" id="UP000634136"/>
    </source>
</evidence>
<reference evidence="6" key="1">
    <citation type="submission" date="2020-09" db="EMBL/GenBank/DDBJ databases">
        <title>Genome-Enabled Discovery of Anthraquinone Biosynthesis in Senna tora.</title>
        <authorList>
            <person name="Kang S.-H."/>
            <person name="Pandey R.P."/>
            <person name="Lee C.-M."/>
            <person name="Sim J.-S."/>
            <person name="Jeong J.-T."/>
            <person name="Choi B.-S."/>
            <person name="Jung M."/>
            <person name="Ginzburg D."/>
            <person name="Zhao K."/>
            <person name="Won S.Y."/>
            <person name="Oh T.-J."/>
            <person name="Yu Y."/>
            <person name="Kim N.-H."/>
            <person name="Lee O.R."/>
            <person name="Lee T.-H."/>
            <person name="Bashyal P."/>
            <person name="Kim T.-S."/>
            <person name="Lee W.-H."/>
            <person name="Kawkins C."/>
            <person name="Kim C.-K."/>
            <person name="Kim J.S."/>
            <person name="Ahn B.O."/>
            <person name="Rhee S.Y."/>
            <person name="Sohng J.K."/>
        </authorList>
    </citation>
    <scope>NUCLEOTIDE SEQUENCE</scope>
    <source>
        <tissue evidence="6">Leaf</tissue>
    </source>
</reference>
<evidence type="ECO:0000256" key="1">
    <source>
        <dbReference type="ARBA" id="ARBA00022729"/>
    </source>
</evidence>
<dbReference type="InterPro" id="IPR035513">
    <property type="entry name" value="Invertase/methylesterase_inhib"/>
</dbReference>
<feature type="chain" id="PRO_5032419683" evidence="4">
    <location>
        <begin position="23"/>
        <end position="341"/>
    </location>
</feature>
<evidence type="ECO:0000256" key="4">
    <source>
        <dbReference type="SAM" id="SignalP"/>
    </source>
</evidence>
<dbReference type="OrthoDB" id="1430376at2759"/>
<comment type="caution">
    <text evidence="6">The sequence shown here is derived from an EMBL/GenBank/DDBJ whole genome shotgun (WGS) entry which is preliminary data.</text>
</comment>
<keyword evidence="1 4" id="KW-0732">Signal</keyword>
<name>A0A834TM57_9FABA</name>
<dbReference type="PANTHER" id="PTHR31080:SF15">
    <property type="entry name" value="INVERTASE"/>
    <property type="match status" value="1"/>
</dbReference>
<feature type="coiled-coil region" evidence="3">
    <location>
        <begin position="131"/>
        <end position="162"/>
    </location>
</feature>
<keyword evidence="7" id="KW-1185">Reference proteome</keyword>
<comment type="similarity">
    <text evidence="2">Belongs to the PMEI family.</text>
</comment>
<evidence type="ECO:0000313" key="6">
    <source>
        <dbReference type="EMBL" id="KAF7824893.1"/>
    </source>
</evidence>
<dbReference type="InterPro" id="IPR051955">
    <property type="entry name" value="PME_Inhibitor"/>
</dbReference>
<evidence type="ECO:0000259" key="5">
    <source>
        <dbReference type="SMART" id="SM00856"/>
    </source>
</evidence>
<protein>
    <submittedName>
        <fullName evidence="6">Pectinesterase inhibitor 4-like</fullName>
    </submittedName>
</protein>
<sequence length="341" mass="37727">MEAITIFTAIVSFSLLSFTTSAWDYSSIFYPRSTPHFSQNYAPTPAPSPSPSPNPNHESQTYKLFILNSCNSSTYPSICYQSLSPFASKIRSDPFTLCNVSLSLALKAAVKTRSVISDILNSNLTATATVLRDCLENVEDSVEELKESLEEMAHLVEEKRNDDEVDRAFRVSTIQTAVSAAITDDSTCSDGFDEENVDGGVREKIRKSVLNVERMTTLKETSSASTSLKKLSKTKGLTHGETLVIKDCLENINDAFDEVKQCATAIKGLNGSSSEQERFQWSNIQTWMSAAITDDSTCTDEFDEMGVRASLQKKISTTYTRADSLIKEALALVNKYCNNYY</sequence>
<evidence type="ECO:0000256" key="2">
    <source>
        <dbReference type="ARBA" id="ARBA00038471"/>
    </source>
</evidence>
<dbReference type="Proteomes" id="UP000634136">
    <property type="component" value="Unassembled WGS sequence"/>
</dbReference>
<dbReference type="AlphaFoldDB" id="A0A834TM57"/>
<dbReference type="EMBL" id="JAAIUW010000007">
    <property type="protein sequence ID" value="KAF7824893.1"/>
    <property type="molecule type" value="Genomic_DNA"/>
</dbReference>
<organism evidence="6 7">
    <name type="scientific">Senna tora</name>
    <dbReference type="NCBI Taxonomy" id="362788"/>
    <lineage>
        <taxon>Eukaryota</taxon>
        <taxon>Viridiplantae</taxon>
        <taxon>Streptophyta</taxon>
        <taxon>Embryophyta</taxon>
        <taxon>Tracheophyta</taxon>
        <taxon>Spermatophyta</taxon>
        <taxon>Magnoliopsida</taxon>
        <taxon>eudicotyledons</taxon>
        <taxon>Gunneridae</taxon>
        <taxon>Pentapetalae</taxon>
        <taxon>rosids</taxon>
        <taxon>fabids</taxon>
        <taxon>Fabales</taxon>
        <taxon>Fabaceae</taxon>
        <taxon>Caesalpinioideae</taxon>
        <taxon>Cassia clade</taxon>
        <taxon>Senna</taxon>
    </lineage>
</organism>
<dbReference type="Pfam" id="PF04043">
    <property type="entry name" value="PMEI"/>
    <property type="match status" value="2"/>
</dbReference>
<dbReference type="SUPFAM" id="SSF101148">
    <property type="entry name" value="Plant invertase/pectin methylesterase inhibitor"/>
    <property type="match status" value="2"/>
</dbReference>
<dbReference type="NCBIfam" id="TIGR01614">
    <property type="entry name" value="PME_inhib"/>
    <property type="match status" value="2"/>
</dbReference>
<feature type="domain" description="Pectinesterase inhibitor" evidence="5">
    <location>
        <begin position="61"/>
        <end position="209"/>
    </location>
</feature>
<keyword evidence="3" id="KW-0175">Coiled coil</keyword>
<proteinExistence type="inferred from homology"/>
<dbReference type="GO" id="GO:0004857">
    <property type="term" value="F:enzyme inhibitor activity"/>
    <property type="evidence" value="ECO:0007669"/>
    <property type="project" value="InterPro"/>
</dbReference>
<feature type="domain" description="Pectinesterase inhibitor" evidence="5">
    <location>
        <begin position="210"/>
        <end position="332"/>
    </location>
</feature>
<dbReference type="PANTHER" id="PTHR31080">
    <property type="entry name" value="PECTINESTERASE INHIBITOR-LIKE"/>
    <property type="match status" value="1"/>
</dbReference>
<dbReference type="CDD" id="cd15798">
    <property type="entry name" value="PMEI-like_3"/>
    <property type="match status" value="2"/>
</dbReference>
<dbReference type="SMART" id="SM00856">
    <property type="entry name" value="PMEI"/>
    <property type="match status" value="2"/>
</dbReference>
<dbReference type="Gene3D" id="1.20.140.40">
    <property type="entry name" value="Invertase/pectin methylesterase inhibitor family protein"/>
    <property type="match status" value="2"/>
</dbReference>
<evidence type="ECO:0000256" key="3">
    <source>
        <dbReference type="SAM" id="Coils"/>
    </source>
</evidence>